<dbReference type="SUPFAM" id="SSF52402">
    <property type="entry name" value="Adenine nucleotide alpha hydrolases-like"/>
    <property type="match status" value="1"/>
</dbReference>
<comment type="caution">
    <text evidence="3">The sequence shown here is derived from an EMBL/GenBank/DDBJ whole genome shotgun (WGS) entry which is preliminary data.</text>
</comment>
<gene>
    <name evidence="3" type="ORF">ES724_07310</name>
</gene>
<evidence type="ECO:0000313" key="4">
    <source>
        <dbReference type="Proteomes" id="UP000321367"/>
    </source>
</evidence>
<dbReference type="Proteomes" id="UP000321367">
    <property type="component" value="Unassembled WGS sequence"/>
</dbReference>
<dbReference type="PANTHER" id="PTHR46268:SF6">
    <property type="entry name" value="UNIVERSAL STRESS PROTEIN UP12"/>
    <property type="match status" value="1"/>
</dbReference>
<evidence type="ECO:0000313" key="3">
    <source>
        <dbReference type="EMBL" id="TXD94067.1"/>
    </source>
</evidence>
<protein>
    <submittedName>
        <fullName evidence="3">Universal stress protein</fullName>
    </submittedName>
</protein>
<feature type="domain" description="UspA" evidence="2">
    <location>
        <begin position="1"/>
        <end position="148"/>
    </location>
</feature>
<name>A0A5C6ZTC8_9FLAO</name>
<dbReference type="InterPro" id="IPR006015">
    <property type="entry name" value="Universal_stress_UspA"/>
</dbReference>
<dbReference type="PRINTS" id="PR01438">
    <property type="entry name" value="UNVRSLSTRESS"/>
</dbReference>
<dbReference type="AlphaFoldDB" id="A0A5C6ZTC8"/>
<accession>A0A5C6ZTC8</accession>
<dbReference type="Pfam" id="PF00582">
    <property type="entry name" value="Usp"/>
    <property type="match status" value="1"/>
</dbReference>
<sequence>MKKVLICIDYNPTSEIVADAGYQLSKSLNAEVCLLHIIADVQYYGVQYPTFMGYDGFESEIDLNINKEMHSVAENFLDTVRKHLNDSQVETKVIEGSTADVILEYAFSWKADTIVLGTHSHNILEKIFIGDVASKILKNTKIPVYMVPTKK</sequence>
<keyword evidence="4" id="KW-1185">Reference proteome</keyword>
<dbReference type="EMBL" id="VORY01000006">
    <property type="protein sequence ID" value="TXD94067.1"/>
    <property type="molecule type" value="Genomic_DNA"/>
</dbReference>
<dbReference type="CDD" id="cd00293">
    <property type="entry name" value="USP-like"/>
    <property type="match status" value="1"/>
</dbReference>
<dbReference type="Gene3D" id="3.40.50.620">
    <property type="entry name" value="HUPs"/>
    <property type="match status" value="1"/>
</dbReference>
<evidence type="ECO:0000256" key="1">
    <source>
        <dbReference type="ARBA" id="ARBA00008791"/>
    </source>
</evidence>
<reference evidence="3 4" key="1">
    <citation type="submission" date="2019-08" db="EMBL/GenBank/DDBJ databases">
        <title>Genome sequence of Gillisia hiemivivida IC154 (type strain).</title>
        <authorList>
            <person name="Bowman J.P."/>
        </authorList>
    </citation>
    <scope>NUCLEOTIDE SEQUENCE [LARGE SCALE GENOMIC DNA]</scope>
    <source>
        <strain evidence="3 4">IC154</strain>
    </source>
</reference>
<dbReference type="InterPro" id="IPR006016">
    <property type="entry name" value="UspA"/>
</dbReference>
<dbReference type="PANTHER" id="PTHR46268">
    <property type="entry name" value="STRESS RESPONSE PROTEIN NHAX"/>
    <property type="match status" value="1"/>
</dbReference>
<organism evidence="3 4">
    <name type="scientific">Gillisia hiemivivida</name>
    <dbReference type="NCBI Taxonomy" id="291190"/>
    <lineage>
        <taxon>Bacteria</taxon>
        <taxon>Pseudomonadati</taxon>
        <taxon>Bacteroidota</taxon>
        <taxon>Flavobacteriia</taxon>
        <taxon>Flavobacteriales</taxon>
        <taxon>Flavobacteriaceae</taxon>
        <taxon>Gillisia</taxon>
    </lineage>
</organism>
<dbReference type="InterPro" id="IPR014729">
    <property type="entry name" value="Rossmann-like_a/b/a_fold"/>
</dbReference>
<evidence type="ECO:0000259" key="2">
    <source>
        <dbReference type="Pfam" id="PF00582"/>
    </source>
</evidence>
<comment type="similarity">
    <text evidence="1">Belongs to the universal stress protein A family.</text>
</comment>
<dbReference type="RefSeq" id="WP_146931578.1">
    <property type="nucleotide sequence ID" value="NZ_CBCSHZ010000005.1"/>
</dbReference>
<dbReference type="OrthoDB" id="9788959at2"/>
<proteinExistence type="inferred from homology"/>